<evidence type="ECO:0000313" key="3">
    <source>
        <dbReference type="Proteomes" id="UP000694569"/>
    </source>
</evidence>
<dbReference type="PANTHER" id="PTHR16165">
    <property type="entry name" value="NXPE FAMILY MEMBER"/>
    <property type="match status" value="1"/>
</dbReference>
<sequence length="246" mass="28963">MKERCRIGMKLEHPSGHFRNNTWYPSSCSMQTYRSMEELNKCMQGKFIYLFGDSTLRQWSLYLQHKLTSLKILNLYEDGWATRHFGVDLKRNIIVQWKRHTIPFISTGYQSYTEERTIPRETDLIGGHQHTVIVINIGIHFRAHPLHHFIRRLLNIRRALERLFLRSPQTKVIIKTEHSGNIKNGYEDFGDLHGYVQYLTLALVFNDINVGFVNGWDMTSAFNAKIVHPPDTYVQNEVDMLMTYIC</sequence>
<evidence type="ECO:0000313" key="2">
    <source>
        <dbReference type="Ensembl" id="ENSLLEP00000013875.1"/>
    </source>
</evidence>
<organism evidence="2 3">
    <name type="scientific">Leptobrachium leishanense</name>
    <name type="common">Leishan spiny toad</name>
    <dbReference type="NCBI Taxonomy" id="445787"/>
    <lineage>
        <taxon>Eukaryota</taxon>
        <taxon>Metazoa</taxon>
        <taxon>Chordata</taxon>
        <taxon>Craniata</taxon>
        <taxon>Vertebrata</taxon>
        <taxon>Euteleostomi</taxon>
        <taxon>Amphibia</taxon>
        <taxon>Batrachia</taxon>
        <taxon>Anura</taxon>
        <taxon>Pelobatoidea</taxon>
        <taxon>Megophryidae</taxon>
        <taxon>Leptobrachium</taxon>
    </lineage>
</organism>
<reference evidence="2" key="1">
    <citation type="submission" date="2025-08" db="UniProtKB">
        <authorList>
            <consortium name="Ensembl"/>
        </authorList>
    </citation>
    <scope>IDENTIFICATION</scope>
</reference>
<dbReference type="Pfam" id="PF24536">
    <property type="entry name" value="NXPE4_C"/>
    <property type="match status" value="1"/>
</dbReference>
<evidence type="ECO:0000259" key="1">
    <source>
        <dbReference type="Pfam" id="PF24536"/>
    </source>
</evidence>
<proteinExistence type="predicted"/>
<dbReference type="GeneTree" id="ENSGT00950000182866"/>
<dbReference type="Proteomes" id="UP000694569">
    <property type="component" value="Unplaced"/>
</dbReference>
<dbReference type="AlphaFoldDB" id="A0A8C5MG83"/>
<dbReference type="InterPro" id="IPR057106">
    <property type="entry name" value="NXPE4_C"/>
</dbReference>
<reference evidence="2" key="2">
    <citation type="submission" date="2025-09" db="UniProtKB">
        <authorList>
            <consortium name="Ensembl"/>
        </authorList>
    </citation>
    <scope>IDENTIFICATION</scope>
</reference>
<dbReference type="PANTHER" id="PTHR16165:SF32">
    <property type="entry name" value="NEUREXOPHILIN AND PC-ESTERASE DOMAIN FAMILY MEMBER 2"/>
    <property type="match status" value="1"/>
</dbReference>
<dbReference type="OrthoDB" id="2112051at2759"/>
<feature type="domain" description="NXPE C-terminal" evidence="1">
    <location>
        <begin position="23"/>
        <end position="246"/>
    </location>
</feature>
<protein>
    <recommendedName>
        <fullName evidence="1">NXPE C-terminal domain-containing protein</fullName>
    </recommendedName>
</protein>
<accession>A0A8C5MG83</accession>
<dbReference type="Ensembl" id="ENSLLET00000014416.1">
    <property type="protein sequence ID" value="ENSLLEP00000013875.1"/>
    <property type="gene ID" value="ENSLLEG00000008794.1"/>
</dbReference>
<name>A0A8C5MG83_9ANUR</name>
<keyword evidence="3" id="KW-1185">Reference proteome</keyword>